<dbReference type="GO" id="GO:0016491">
    <property type="term" value="F:oxidoreductase activity"/>
    <property type="evidence" value="ECO:0007669"/>
    <property type="project" value="UniProtKB-KW"/>
</dbReference>
<keyword evidence="1" id="KW-0560">Oxidoreductase</keyword>
<dbReference type="PANTHER" id="PTHR10696">
    <property type="entry name" value="GAMMA-BUTYROBETAINE HYDROXYLASE-RELATED"/>
    <property type="match status" value="1"/>
</dbReference>
<feature type="domain" description="TauD/TfdA-like" evidence="3">
    <location>
        <begin position="99"/>
        <end position="360"/>
    </location>
</feature>
<name>A0AAW1R862_9CHLO</name>
<dbReference type="Proteomes" id="UP001489004">
    <property type="component" value="Unassembled WGS sequence"/>
</dbReference>
<dbReference type="PANTHER" id="PTHR10696:SF56">
    <property type="entry name" value="TAUD_TFDA-LIKE DOMAIN-CONTAINING PROTEIN"/>
    <property type="match status" value="1"/>
</dbReference>
<dbReference type="SUPFAM" id="SSF51197">
    <property type="entry name" value="Clavaminate synthase-like"/>
    <property type="match status" value="1"/>
</dbReference>
<sequence>MPTDYSVAALTEYEIRSIRECQIPPRVDVATLKQTLRSSGPQGRVEPFTLVKDPTAWTAAQFQGSGDHIYWLTPADIAEIDTALALVEDQGLEIKAVTKDQFPLPRLGPQLSELQRNVTFGRGFQLIKGLAVDKYTRRQVLIIWKAFGLYWGALRPMNKRGHMITHVTNIEKEPLESSRGYTSADAITWHNDNADIVALLCLTVPKGGGGVSSFASGIAIHNELLKRGRQDLVEELAASGWYRPRTGWNEAPKVDDGRSFEEKYYSLPIFNYHQGYLSVSYEGPQYFRVHKDSSAPRLTEKQAEALAMFSALAASDELRMDTIFEPGTIQMLHNPTCVHFRSQVHDGEAEGQRRHLLRIWVAPAEDRPIPALFAHTWGGSTEVGKRGGWFLEEGVEPWFPEQPVMGDL</sequence>
<evidence type="ECO:0000256" key="2">
    <source>
        <dbReference type="ARBA" id="ARBA00023194"/>
    </source>
</evidence>
<dbReference type="AlphaFoldDB" id="A0AAW1R862"/>
<comment type="caution">
    <text evidence="4">The sequence shown here is derived from an EMBL/GenBank/DDBJ whole genome shotgun (WGS) entry which is preliminary data.</text>
</comment>
<protein>
    <recommendedName>
        <fullName evidence="3">TauD/TfdA-like domain-containing protein</fullName>
    </recommendedName>
</protein>
<evidence type="ECO:0000313" key="4">
    <source>
        <dbReference type="EMBL" id="KAK9829949.1"/>
    </source>
</evidence>
<dbReference type="Pfam" id="PF02668">
    <property type="entry name" value="TauD"/>
    <property type="match status" value="1"/>
</dbReference>
<dbReference type="InterPro" id="IPR050411">
    <property type="entry name" value="AlphaKG_dependent_hydroxylases"/>
</dbReference>
<reference evidence="4 5" key="1">
    <citation type="journal article" date="2024" name="Nat. Commun.">
        <title>Phylogenomics reveals the evolutionary origins of lichenization in chlorophyte algae.</title>
        <authorList>
            <person name="Puginier C."/>
            <person name="Libourel C."/>
            <person name="Otte J."/>
            <person name="Skaloud P."/>
            <person name="Haon M."/>
            <person name="Grisel S."/>
            <person name="Petersen M."/>
            <person name="Berrin J.G."/>
            <person name="Delaux P.M."/>
            <person name="Dal Grande F."/>
            <person name="Keller J."/>
        </authorList>
    </citation>
    <scope>NUCLEOTIDE SEQUENCE [LARGE SCALE GENOMIC DNA]</scope>
    <source>
        <strain evidence="4 5">SAG 2043</strain>
    </source>
</reference>
<gene>
    <name evidence="4" type="ORF">WJX72_008834</name>
</gene>
<evidence type="ECO:0000259" key="3">
    <source>
        <dbReference type="Pfam" id="PF02668"/>
    </source>
</evidence>
<organism evidence="4 5">
    <name type="scientific">[Myrmecia] bisecta</name>
    <dbReference type="NCBI Taxonomy" id="41462"/>
    <lineage>
        <taxon>Eukaryota</taxon>
        <taxon>Viridiplantae</taxon>
        <taxon>Chlorophyta</taxon>
        <taxon>core chlorophytes</taxon>
        <taxon>Trebouxiophyceae</taxon>
        <taxon>Trebouxiales</taxon>
        <taxon>Trebouxiaceae</taxon>
        <taxon>Myrmecia</taxon>
    </lineage>
</organism>
<dbReference type="GO" id="GO:0017000">
    <property type="term" value="P:antibiotic biosynthetic process"/>
    <property type="evidence" value="ECO:0007669"/>
    <property type="project" value="UniProtKB-KW"/>
</dbReference>
<dbReference type="InterPro" id="IPR042098">
    <property type="entry name" value="TauD-like_sf"/>
</dbReference>
<keyword evidence="2" id="KW-0045">Antibiotic biosynthesis</keyword>
<dbReference type="EMBL" id="JALJOR010000001">
    <property type="protein sequence ID" value="KAK9829949.1"/>
    <property type="molecule type" value="Genomic_DNA"/>
</dbReference>
<dbReference type="Gene3D" id="3.60.130.10">
    <property type="entry name" value="Clavaminate synthase-like"/>
    <property type="match status" value="1"/>
</dbReference>
<keyword evidence="5" id="KW-1185">Reference proteome</keyword>
<evidence type="ECO:0000313" key="5">
    <source>
        <dbReference type="Proteomes" id="UP001489004"/>
    </source>
</evidence>
<dbReference type="InterPro" id="IPR003819">
    <property type="entry name" value="TauD/TfdA-like"/>
</dbReference>
<accession>A0AAW1R862</accession>
<evidence type="ECO:0000256" key="1">
    <source>
        <dbReference type="ARBA" id="ARBA00023002"/>
    </source>
</evidence>
<proteinExistence type="predicted"/>